<accession>A0A377R049</accession>
<feature type="transmembrane region" description="Helical" evidence="1">
    <location>
        <begin position="89"/>
        <end position="109"/>
    </location>
</feature>
<feature type="transmembrane region" description="Helical" evidence="1">
    <location>
        <begin position="121"/>
        <end position="151"/>
    </location>
</feature>
<gene>
    <name evidence="2" type="ORF">NCTC13336_00831</name>
</gene>
<keyword evidence="1" id="KW-1133">Transmembrane helix</keyword>
<evidence type="ECO:0000313" key="3">
    <source>
        <dbReference type="Proteomes" id="UP000254293"/>
    </source>
</evidence>
<reference evidence="2 3" key="1">
    <citation type="submission" date="2018-06" db="EMBL/GenBank/DDBJ databases">
        <authorList>
            <consortium name="Pathogen Informatics"/>
            <person name="Doyle S."/>
        </authorList>
    </citation>
    <scope>NUCLEOTIDE SEQUENCE [LARGE SCALE GENOMIC DNA]</scope>
    <source>
        <strain evidence="2 3">NCTC13336</strain>
    </source>
</reference>
<dbReference type="RefSeq" id="WP_147286578.1">
    <property type="nucleotide sequence ID" value="NZ_CP091516.1"/>
</dbReference>
<name>A0A377R049_9NEIS</name>
<feature type="transmembrane region" description="Helical" evidence="1">
    <location>
        <begin position="163"/>
        <end position="182"/>
    </location>
</feature>
<dbReference type="AlphaFoldDB" id="A0A377R049"/>
<evidence type="ECO:0000256" key="1">
    <source>
        <dbReference type="SAM" id="Phobius"/>
    </source>
</evidence>
<dbReference type="Proteomes" id="UP000254293">
    <property type="component" value="Unassembled WGS sequence"/>
</dbReference>
<proteinExistence type="predicted"/>
<keyword evidence="3" id="KW-1185">Reference proteome</keyword>
<dbReference type="EMBL" id="UGJJ01000001">
    <property type="protein sequence ID" value="STR00622.1"/>
    <property type="molecule type" value="Genomic_DNA"/>
</dbReference>
<keyword evidence="1" id="KW-0812">Transmembrane</keyword>
<feature type="transmembrane region" description="Helical" evidence="1">
    <location>
        <begin position="194"/>
        <end position="213"/>
    </location>
</feature>
<organism evidence="2 3">
    <name type="scientific">Kingella potus</name>
    <dbReference type="NCBI Taxonomy" id="265175"/>
    <lineage>
        <taxon>Bacteria</taxon>
        <taxon>Pseudomonadati</taxon>
        <taxon>Pseudomonadota</taxon>
        <taxon>Betaproteobacteria</taxon>
        <taxon>Neisseriales</taxon>
        <taxon>Neisseriaceae</taxon>
        <taxon>Kingella</taxon>
    </lineage>
</organism>
<sequence length="225" mass="25535">MKINIPNDGTQLIAEKGEEISPIYLENVSTVIPNMELSNLGLELKQDGKNNFYLTGKFKAKGKYPIELNADEHVFKINFTVHDNDFAQLWYLLILFVPVFIYSLSYLDIFSCYLNIIYTKYAIASILINAVVIVSYFEIIIQAWHLMFLVIPKEGKKIGLTHLTLLSAVTVVLAVPAIILSSSNYKEGKYHIDVNSFILALSVFILNSALIYFKNKFIRKQASPT</sequence>
<evidence type="ECO:0000313" key="2">
    <source>
        <dbReference type="EMBL" id="STR00622.1"/>
    </source>
</evidence>
<protein>
    <submittedName>
        <fullName evidence="2">Uncharacterized protein</fullName>
    </submittedName>
</protein>
<keyword evidence="1" id="KW-0472">Membrane</keyword>